<dbReference type="Gene3D" id="3.40.50.300">
    <property type="entry name" value="P-loop containing nucleotide triphosphate hydrolases"/>
    <property type="match status" value="1"/>
</dbReference>
<dbReference type="CDD" id="cd03109">
    <property type="entry name" value="DTBS"/>
    <property type="match status" value="1"/>
</dbReference>
<keyword evidence="2" id="KW-0808">Transferase</keyword>
<protein>
    <recommendedName>
        <fullName evidence="6">Adenosylmethionine-8-amino-7-oxononanoate aminotransferase</fullName>
    </recommendedName>
</protein>
<dbReference type="GO" id="GO:0004015">
    <property type="term" value="F:adenosylmethionine-8-amino-7-oxononanoate transaminase activity"/>
    <property type="evidence" value="ECO:0007669"/>
    <property type="project" value="TreeGrafter"/>
</dbReference>
<evidence type="ECO:0000313" key="5">
    <source>
        <dbReference type="Proteomes" id="UP001255856"/>
    </source>
</evidence>
<keyword evidence="3" id="KW-0663">Pyridoxal phosphate</keyword>
<comment type="caution">
    <text evidence="4">The sequence shown here is derived from an EMBL/GenBank/DDBJ whole genome shotgun (WGS) entry which is preliminary data.</text>
</comment>
<dbReference type="GO" id="GO:0005739">
    <property type="term" value="C:mitochondrion"/>
    <property type="evidence" value="ECO:0007669"/>
    <property type="project" value="TreeGrafter"/>
</dbReference>
<evidence type="ECO:0008006" key="6">
    <source>
        <dbReference type="Google" id="ProtNLM"/>
    </source>
</evidence>
<evidence type="ECO:0000256" key="2">
    <source>
        <dbReference type="ARBA" id="ARBA00022679"/>
    </source>
</evidence>
<dbReference type="SUPFAM" id="SSF52540">
    <property type="entry name" value="P-loop containing nucleoside triphosphate hydrolases"/>
    <property type="match status" value="1"/>
</dbReference>
<reference evidence="4" key="1">
    <citation type="submission" date="2021-01" db="EMBL/GenBank/DDBJ databases">
        <authorList>
            <person name="Eckstrom K.M.E."/>
        </authorList>
    </citation>
    <scope>NUCLEOTIDE SEQUENCE</scope>
    <source>
        <strain evidence="4">UVCC 0001</strain>
    </source>
</reference>
<dbReference type="PANTHER" id="PTHR42684:SF3">
    <property type="entry name" value="ADENOSYLMETHIONINE-8-AMINO-7-OXONONANOATE AMINOTRANSFERASE"/>
    <property type="match status" value="1"/>
</dbReference>
<organism evidence="4 5">
    <name type="scientific">Prototheca wickerhamii</name>
    <dbReference type="NCBI Taxonomy" id="3111"/>
    <lineage>
        <taxon>Eukaryota</taxon>
        <taxon>Viridiplantae</taxon>
        <taxon>Chlorophyta</taxon>
        <taxon>core chlorophytes</taxon>
        <taxon>Trebouxiophyceae</taxon>
        <taxon>Chlorellales</taxon>
        <taxon>Chlorellaceae</taxon>
        <taxon>Prototheca</taxon>
    </lineage>
</organism>
<evidence type="ECO:0000256" key="3">
    <source>
        <dbReference type="ARBA" id="ARBA00022898"/>
    </source>
</evidence>
<dbReference type="InterPro" id="IPR015421">
    <property type="entry name" value="PyrdxlP-dep_Trfase_major"/>
</dbReference>
<keyword evidence="1" id="KW-0032">Aminotransferase</keyword>
<dbReference type="GO" id="GO:0004141">
    <property type="term" value="F:dethiobiotin synthase activity"/>
    <property type="evidence" value="ECO:0007669"/>
    <property type="project" value="TreeGrafter"/>
</dbReference>
<evidence type="ECO:0000313" key="4">
    <source>
        <dbReference type="EMBL" id="KAK2077256.1"/>
    </source>
</evidence>
<evidence type="ECO:0000256" key="1">
    <source>
        <dbReference type="ARBA" id="ARBA00022576"/>
    </source>
</evidence>
<dbReference type="EMBL" id="JASFZW010000007">
    <property type="protein sequence ID" value="KAK2077256.1"/>
    <property type="molecule type" value="Genomic_DNA"/>
</dbReference>
<dbReference type="AlphaFoldDB" id="A0AAD9IF57"/>
<dbReference type="InterPro" id="IPR015422">
    <property type="entry name" value="PyrdxlP-dep_Trfase_small"/>
</dbReference>
<sequence>MSFFRIAIWRASRRPGSRSLATDAHIPLSYAAICVWGANTGVGKTLVSAGLAAAVARAETGFPADSDARTVASTCGGDLAVGPHAARLLPSGGGNPAYSSSSRLAKTLFAWRPAVSPHLAAAGAGEGVADAAVLRATLAELHAYEGRGPYLRGDCLALVETAGGVGSPGPEGLPQADTLRALRLPGLLVGDGRLGGISATLAAYEFLRARGHEVPFIVLAEQEPGTSAAVASLVGRGATQVLSLPPPPAAPTAPSAAGDALLVPATIDAALADWLQRTGSAFDQLRGEVLAQHRQRVEDLATSAQRAQRALWWPFYQHAAARQPVTVVEARHGERLLAFRAEAPDAELGDEGAELQPLYDACASWWTQGLNARAQGAVLRAVTAAAARYGHVILSGTVHTPALQLAEALLRLPGHDWAARVFYSDNGSTAVEVALKMAFRTYLSRKPDLAARAGVVKGDAPAGEAHSNLSPSIELGVIGLTEAYHGDTLGAMECVAPSPYNGPKQTVWYRGRGVFLDPPTVALEKGVWTLSPGKDARAAESKEGLPSPAGAFGSLAELFGPREVEQAYYRAAIETRLDALLDGAGLVPGRPVLQGSGGMRLIDPAYQRALVAACQARGVFTGFWRLGSPTAAHLLKISPDIACYAKLLTGGLVPLAVTLATAEVFDAFKGPSKLDALLHGHSYTGHPTGCAAALAALRCYTDATINPNARALQAAAAEAAPLSLWGENTMRELSHLPGVKRVSGLGTVVAVELEVPDAGYASNAAEGVLARLRARDVFARPLGNTVYLMCTPMTDEATIQDLINALREALLAETA</sequence>
<dbReference type="PANTHER" id="PTHR42684">
    <property type="entry name" value="ADENOSYLMETHIONINE-8-AMINO-7-OXONONANOATE AMINOTRANSFERASE"/>
    <property type="match status" value="1"/>
</dbReference>
<dbReference type="GO" id="GO:0030170">
    <property type="term" value="F:pyridoxal phosphate binding"/>
    <property type="evidence" value="ECO:0007669"/>
    <property type="project" value="InterPro"/>
</dbReference>
<dbReference type="InterPro" id="IPR015424">
    <property type="entry name" value="PyrdxlP-dep_Trfase"/>
</dbReference>
<dbReference type="Gene3D" id="3.90.1150.10">
    <property type="entry name" value="Aspartate Aminotransferase, domain 1"/>
    <property type="match status" value="1"/>
</dbReference>
<dbReference type="SUPFAM" id="SSF53383">
    <property type="entry name" value="PLP-dependent transferases"/>
    <property type="match status" value="1"/>
</dbReference>
<dbReference type="InterPro" id="IPR005814">
    <property type="entry name" value="Aminotrans_3"/>
</dbReference>
<dbReference type="InterPro" id="IPR027417">
    <property type="entry name" value="P-loop_NTPase"/>
</dbReference>
<keyword evidence="5" id="KW-1185">Reference proteome</keyword>
<dbReference type="Gene3D" id="3.40.640.10">
    <property type="entry name" value="Type I PLP-dependent aspartate aminotransferase-like (Major domain)"/>
    <property type="match status" value="1"/>
</dbReference>
<accession>A0AAD9IF57</accession>
<dbReference type="Proteomes" id="UP001255856">
    <property type="component" value="Unassembled WGS sequence"/>
</dbReference>
<dbReference type="Pfam" id="PF13500">
    <property type="entry name" value="AAA_26"/>
    <property type="match status" value="1"/>
</dbReference>
<name>A0AAD9IF57_PROWI</name>
<dbReference type="Pfam" id="PF00202">
    <property type="entry name" value="Aminotran_3"/>
    <property type="match status" value="2"/>
</dbReference>
<dbReference type="GO" id="GO:0009102">
    <property type="term" value="P:biotin biosynthetic process"/>
    <property type="evidence" value="ECO:0007669"/>
    <property type="project" value="TreeGrafter"/>
</dbReference>
<proteinExistence type="predicted"/>
<gene>
    <name evidence="4" type="ORF">QBZ16_004890</name>
</gene>